<dbReference type="InterPro" id="IPR008271">
    <property type="entry name" value="Ser/Thr_kinase_AS"/>
</dbReference>
<keyword evidence="2" id="KW-0808">Transferase</keyword>
<keyword evidence="1" id="KW-0723">Serine/threonine-protein kinase</keyword>
<organism evidence="7 8">
    <name type="scientific">Tritrichomonas musculus</name>
    <dbReference type="NCBI Taxonomy" id="1915356"/>
    <lineage>
        <taxon>Eukaryota</taxon>
        <taxon>Metamonada</taxon>
        <taxon>Parabasalia</taxon>
        <taxon>Tritrichomonadida</taxon>
        <taxon>Tritrichomonadidae</taxon>
        <taxon>Tritrichomonas</taxon>
    </lineage>
</organism>
<comment type="caution">
    <text evidence="7">The sequence shown here is derived from an EMBL/GenBank/DDBJ whole genome shotgun (WGS) entry which is preliminary data.</text>
</comment>
<dbReference type="InterPro" id="IPR000719">
    <property type="entry name" value="Prot_kinase_dom"/>
</dbReference>
<dbReference type="PANTHER" id="PTHR24346">
    <property type="entry name" value="MAP/MICROTUBULE AFFINITY-REGULATING KINASE"/>
    <property type="match status" value="1"/>
</dbReference>
<dbReference type="PROSITE" id="PS00108">
    <property type="entry name" value="PROTEIN_KINASE_ST"/>
    <property type="match status" value="1"/>
</dbReference>
<proteinExistence type="predicted"/>
<sequence>MIHLENDDGYAINIPASFHGYISMDVLEIGSTSAVISVIDEKTGEQFSAKIIPKTYIKLKKMYNQIATEIKVLKKVNHPNIVKFHEYFEFTNDIQETYLAIIMEYCENGDLLTYVNEEGFESEEQKQKIIKQFLNAIKYLHNRGIAHGDLKPENILLDSNYNVKLSDFGFSKTREIAGDESKSGTLYYAAPELFEKGLFNTLKTDIWSIGITLYCLNQNNFPYIMGDYEFIIDQITSQKFHLAKNVPNSLLQVFKRCTSCAEERPTIEELMKDEYFNFDEKTSNNFNNDIEQSFSKCQNRYY</sequence>
<dbReference type="SMART" id="SM00220">
    <property type="entry name" value="S_TKc"/>
    <property type="match status" value="1"/>
</dbReference>
<dbReference type="Pfam" id="PF00069">
    <property type="entry name" value="Pkinase"/>
    <property type="match status" value="1"/>
</dbReference>
<dbReference type="Gene3D" id="1.10.510.10">
    <property type="entry name" value="Transferase(Phosphotransferase) domain 1"/>
    <property type="match status" value="1"/>
</dbReference>
<dbReference type="Proteomes" id="UP001470230">
    <property type="component" value="Unassembled WGS sequence"/>
</dbReference>
<evidence type="ECO:0000313" key="7">
    <source>
        <dbReference type="EMBL" id="KAK8897566.1"/>
    </source>
</evidence>
<evidence type="ECO:0000256" key="2">
    <source>
        <dbReference type="ARBA" id="ARBA00022679"/>
    </source>
</evidence>
<evidence type="ECO:0000256" key="4">
    <source>
        <dbReference type="ARBA" id="ARBA00022777"/>
    </source>
</evidence>
<dbReference type="PANTHER" id="PTHR24346:SF82">
    <property type="entry name" value="KP78A-RELATED"/>
    <property type="match status" value="1"/>
</dbReference>
<reference evidence="7 8" key="1">
    <citation type="submission" date="2024-04" db="EMBL/GenBank/DDBJ databases">
        <title>Tritrichomonas musculus Genome.</title>
        <authorList>
            <person name="Alves-Ferreira E."/>
            <person name="Grigg M."/>
            <person name="Lorenzi H."/>
            <person name="Galac M."/>
        </authorList>
    </citation>
    <scope>NUCLEOTIDE SEQUENCE [LARGE SCALE GENOMIC DNA]</scope>
    <source>
        <strain evidence="7 8">EAF2021</strain>
    </source>
</reference>
<dbReference type="PROSITE" id="PS50011">
    <property type="entry name" value="PROTEIN_KINASE_DOM"/>
    <property type="match status" value="1"/>
</dbReference>
<name>A0ABR2L2I8_9EUKA</name>
<evidence type="ECO:0000313" key="8">
    <source>
        <dbReference type="Proteomes" id="UP001470230"/>
    </source>
</evidence>
<dbReference type="InterPro" id="IPR011009">
    <property type="entry name" value="Kinase-like_dom_sf"/>
</dbReference>
<evidence type="ECO:0000256" key="5">
    <source>
        <dbReference type="ARBA" id="ARBA00022840"/>
    </source>
</evidence>
<gene>
    <name evidence="7" type="ORF">M9Y10_015524</name>
</gene>
<protein>
    <recommendedName>
        <fullName evidence="6">Protein kinase domain-containing protein</fullName>
    </recommendedName>
</protein>
<evidence type="ECO:0000256" key="1">
    <source>
        <dbReference type="ARBA" id="ARBA00022527"/>
    </source>
</evidence>
<keyword evidence="4" id="KW-0418">Kinase</keyword>
<keyword evidence="8" id="KW-1185">Reference proteome</keyword>
<dbReference type="EMBL" id="JAPFFF010000002">
    <property type="protein sequence ID" value="KAK8897566.1"/>
    <property type="molecule type" value="Genomic_DNA"/>
</dbReference>
<dbReference type="SUPFAM" id="SSF56112">
    <property type="entry name" value="Protein kinase-like (PK-like)"/>
    <property type="match status" value="1"/>
</dbReference>
<evidence type="ECO:0000259" key="6">
    <source>
        <dbReference type="PROSITE" id="PS50011"/>
    </source>
</evidence>
<evidence type="ECO:0000256" key="3">
    <source>
        <dbReference type="ARBA" id="ARBA00022741"/>
    </source>
</evidence>
<keyword evidence="5" id="KW-0067">ATP-binding</keyword>
<feature type="domain" description="Protein kinase" evidence="6">
    <location>
        <begin position="21"/>
        <end position="276"/>
    </location>
</feature>
<accession>A0ABR2L2I8</accession>
<keyword evidence="3" id="KW-0547">Nucleotide-binding</keyword>